<feature type="compositionally biased region" description="Basic residues" evidence="13">
    <location>
        <begin position="1"/>
        <end position="11"/>
    </location>
</feature>
<evidence type="ECO:0000313" key="15">
    <source>
        <dbReference type="EMBL" id="CAE2226044.1"/>
    </source>
</evidence>
<evidence type="ECO:0000256" key="3">
    <source>
        <dbReference type="ARBA" id="ARBA00012513"/>
    </source>
</evidence>
<dbReference type="InterPro" id="IPR000719">
    <property type="entry name" value="Prot_kinase_dom"/>
</dbReference>
<sequence length="501" mass="55573">MFRMWRSRRSKQNLEISSPHEGSFRRGVHIEEIVGSNELVGVPKIWEKAASTGNKKIAVADESKQAPTSLIPTTSEAKAAPKKKKKTRRKKKPTDIELSAPSNFRQPVHVDFNSETGFIGLPADWDALLKSSDISKEDCIENSAAVLSALEFFDNGMKPAPIGKKESFTVSSNTHTSYASDSEEDIELNMREGKKETISMEELENSEWIDKGDPTEIYSNIEKIAEGSAGEVYRATCNATGETVAIKVISLGGDIKIHDIRNEVMMMKLSSHENVVKHHGTYLKNEKLWAVMEYMDGGALTEVISICQISEAQIACICKEVLKALAFLHADNRLHRDIKSDNILITTQGDIKLADFGFSAQLSEATQKRNSVVGTPYWMAPELIKGLDYDTGVDIWSLGIAAIEMADGDPPYLDFPPLRALFLIATQGSPSLKDPEQWSVLFRDFLSRCLELDVSKRATATELLGHKFLEIACTKQSLSPYIIKAKEVAAQMSDEESSYTE</sequence>
<protein>
    <recommendedName>
        <fullName evidence="3">non-specific serine/threonine protein kinase</fullName>
        <ecNumber evidence="3">2.7.11.1</ecNumber>
    </recommendedName>
</protein>
<dbReference type="EC" id="2.7.11.1" evidence="3"/>
<evidence type="ECO:0000256" key="10">
    <source>
        <dbReference type="ARBA" id="ARBA00022842"/>
    </source>
</evidence>
<comment type="similarity">
    <text evidence="2">Belongs to the protein kinase superfamily. STE Ser/Thr protein kinase family. STE20 subfamily.</text>
</comment>
<evidence type="ECO:0000256" key="1">
    <source>
        <dbReference type="ARBA" id="ARBA00001946"/>
    </source>
</evidence>
<feature type="compositionally biased region" description="Polar residues" evidence="13">
    <location>
        <begin position="65"/>
        <end position="76"/>
    </location>
</feature>
<dbReference type="PANTHER" id="PTHR45832">
    <property type="entry name" value="SERINE/THREONINE-PROTEIN KINASE SAMKA-RELATED-RELATED"/>
    <property type="match status" value="1"/>
</dbReference>
<feature type="compositionally biased region" description="Basic residues" evidence="13">
    <location>
        <begin position="80"/>
        <end position="92"/>
    </location>
</feature>
<dbReference type="EMBL" id="HBKP01015726">
    <property type="protein sequence ID" value="CAE2226044.1"/>
    <property type="molecule type" value="Transcribed_RNA"/>
</dbReference>
<dbReference type="GO" id="GO:0046872">
    <property type="term" value="F:metal ion binding"/>
    <property type="evidence" value="ECO:0007669"/>
    <property type="project" value="UniProtKB-KW"/>
</dbReference>
<dbReference type="InterPro" id="IPR051931">
    <property type="entry name" value="PAK3-like"/>
</dbReference>
<comment type="catalytic activity">
    <reaction evidence="12">
        <text>L-seryl-[protein] + ATP = O-phospho-L-seryl-[protein] + ADP + H(+)</text>
        <dbReference type="Rhea" id="RHEA:17989"/>
        <dbReference type="Rhea" id="RHEA-COMP:9863"/>
        <dbReference type="Rhea" id="RHEA-COMP:11604"/>
        <dbReference type="ChEBI" id="CHEBI:15378"/>
        <dbReference type="ChEBI" id="CHEBI:29999"/>
        <dbReference type="ChEBI" id="CHEBI:30616"/>
        <dbReference type="ChEBI" id="CHEBI:83421"/>
        <dbReference type="ChEBI" id="CHEBI:456216"/>
        <dbReference type="EC" id="2.7.11.1"/>
    </reaction>
</comment>
<dbReference type="InterPro" id="IPR036936">
    <property type="entry name" value="CRIB_dom_sf"/>
</dbReference>
<dbReference type="GO" id="GO:0004674">
    <property type="term" value="F:protein serine/threonine kinase activity"/>
    <property type="evidence" value="ECO:0007669"/>
    <property type="project" value="UniProtKB-KW"/>
</dbReference>
<keyword evidence="10" id="KW-0460">Magnesium</keyword>
<evidence type="ECO:0000256" key="2">
    <source>
        <dbReference type="ARBA" id="ARBA00008874"/>
    </source>
</evidence>
<evidence type="ECO:0000256" key="11">
    <source>
        <dbReference type="ARBA" id="ARBA00047899"/>
    </source>
</evidence>
<dbReference type="CDD" id="cd06614">
    <property type="entry name" value="STKc_PAK"/>
    <property type="match status" value="1"/>
</dbReference>
<dbReference type="GO" id="GO:0005524">
    <property type="term" value="F:ATP binding"/>
    <property type="evidence" value="ECO:0007669"/>
    <property type="project" value="UniProtKB-KW"/>
</dbReference>
<reference evidence="15" key="1">
    <citation type="submission" date="2021-01" db="EMBL/GenBank/DDBJ databases">
        <authorList>
            <person name="Corre E."/>
            <person name="Pelletier E."/>
            <person name="Niang G."/>
            <person name="Scheremetjew M."/>
            <person name="Finn R."/>
            <person name="Kale V."/>
            <person name="Holt S."/>
            <person name="Cochrane G."/>
            <person name="Meng A."/>
            <person name="Brown T."/>
            <person name="Cohen L."/>
        </authorList>
    </citation>
    <scope>NUCLEOTIDE SEQUENCE</scope>
    <source>
        <strain evidence="15">DIVA3 518/3/11/1/6</strain>
    </source>
</reference>
<comment type="cofactor">
    <cofactor evidence="1">
        <name>Mg(2+)</name>
        <dbReference type="ChEBI" id="CHEBI:18420"/>
    </cofactor>
</comment>
<comment type="catalytic activity">
    <reaction evidence="11">
        <text>L-threonyl-[protein] + ATP = O-phospho-L-threonyl-[protein] + ADP + H(+)</text>
        <dbReference type="Rhea" id="RHEA:46608"/>
        <dbReference type="Rhea" id="RHEA-COMP:11060"/>
        <dbReference type="Rhea" id="RHEA-COMP:11605"/>
        <dbReference type="ChEBI" id="CHEBI:15378"/>
        <dbReference type="ChEBI" id="CHEBI:30013"/>
        <dbReference type="ChEBI" id="CHEBI:30616"/>
        <dbReference type="ChEBI" id="CHEBI:61977"/>
        <dbReference type="ChEBI" id="CHEBI:456216"/>
        <dbReference type="EC" id="2.7.11.1"/>
    </reaction>
</comment>
<feature type="domain" description="Protein kinase" evidence="14">
    <location>
        <begin position="218"/>
        <end position="469"/>
    </location>
</feature>
<dbReference type="InterPro" id="IPR033923">
    <property type="entry name" value="PAK_BD"/>
</dbReference>
<evidence type="ECO:0000256" key="9">
    <source>
        <dbReference type="ARBA" id="ARBA00022840"/>
    </source>
</evidence>
<organism evidence="15">
    <name type="scientific">Vannella robusta</name>
    <dbReference type="NCBI Taxonomy" id="1487602"/>
    <lineage>
        <taxon>Eukaryota</taxon>
        <taxon>Amoebozoa</taxon>
        <taxon>Discosea</taxon>
        <taxon>Flabellinia</taxon>
        <taxon>Vannellidae</taxon>
        <taxon>Vannella</taxon>
    </lineage>
</organism>
<dbReference type="SMART" id="SM00285">
    <property type="entry name" value="PBD"/>
    <property type="match status" value="1"/>
</dbReference>
<accession>A0A7S4IDA0</accession>
<dbReference type="Pfam" id="PF00069">
    <property type="entry name" value="Pkinase"/>
    <property type="match status" value="1"/>
</dbReference>
<proteinExistence type="inferred from homology"/>
<dbReference type="InterPro" id="IPR011009">
    <property type="entry name" value="Kinase-like_dom_sf"/>
</dbReference>
<name>A0A7S4IDA0_9EUKA</name>
<gene>
    <name evidence="15" type="ORF">VSP0166_LOCUS11144</name>
</gene>
<keyword evidence="8" id="KW-0418">Kinase</keyword>
<evidence type="ECO:0000256" key="8">
    <source>
        <dbReference type="ARBA" id="ARBA00022777"/>
    </source>
</evidence>
<evidence type="ECO:0000256" key="4">
    <source>
        <dbReference type="ARBA" id="ARBA00022527"/>
    </source>
</evidence>
<dbReference type="CDD" id="cd01093">
    <property type="entry name" value="CRIB_PAK_like"/>
    <property type="match status" value="1"/>
</dbReference>
<dbReference type="InterPro" id="IPR000095">
    <property type="entry name" value="CRIB_dom"/>
</dbReference>
<evidence type="ECO:0000256" key="6">
    <source>
        <dbReference type="ARBA" id="ARBA00022723"/>
    </source>
</evidence>
<keyword evidence="9" id="KW-0067">ATP-binding</keyword>
<dbReference type="Pfam" id="PF00786">
    <property type="entry name" value="PBD"/>
    <property type="match status" value="1"/>
</dbReference>
<dbReference type="SMART" id="SM00220">
    <property type="entry name" value="S_TKc"/>
    <property type="match status" value="1"/>
</dbReference>
<evidence type="ECO:0000256" key="12">
    <source>
        <dbReference type="ARBA" id="ARBA00048679"/>
    </source>
</evidence>
<keyword evidence="5" id="KW-0808">Transferase</keyword>
<dbReference type="FunFam" id="1.10.510.10:FF:000768">
    <property type="entry name" value="Non-specific serine/threonine protein kinase"/>
    <property type="match status" value="1"/>
</dbReference>
<dbReference type="Gene3D" id="3.90.810.10">
    <property type="entry name" value="CRIB domain"/>
    <property type="match status" value="1"/>
</dbReference>
<feature type="region of interest" description="Disordered" evidence="13">
    <location>
        <begin position="60"/>
        <end position="95"/>
    </location>
</feature>
<dbReference type="AlphaFoldDB" id="A0A7S4IDA0"/>
<keyword evidence="7" id="KW-0547">Nucleotide-binding</keyword>
<dbReference type="SUPFAM" id="SSF56112">
    <property type="entry name" value="Protein kinase-like (PK-like)"/>
    <property type="match status" value="1"/>
</dbReference>
<evidence type="ECO:0000256" key="7">
    <source>
        <dbReference type="ARBA" id="ARBA00022741"/>
    </source>
</evidence>
<dbReference type="Gene3D" id="1.10.510.10">
    <property type="entry name" value="Transferase(Phosphotransferase) domain 1"/>
    <property type="match status" value="1"/>
</dbReference>
<evidence type="ECO:0000259" key="14">
    <source>
        <dbReference type="PROSITE" id="PS50011"/>
    </source>
</evidence>
<dbReference type="PANTHER" id="PTHR45832:SF22">
    <property type="entry name" value="SERINE_THREONINE-PROTEIN KINASE SAMKA-RELATED"/>
    <property type="match status" value="1"/>
</dbReference>
<dbReference type="PROSITE" id="PS50011">
    <property type="entry name" value="PROTEIN_KINASE_DOM"/>
    <property type="match status" value="1"/>
</dbReference>
<evidence type="ECO:0000256" key="5">
    <source>
        <dbReference type="ARBA" id="ARBA00022679"/>
    </source>
</evidence>
<evidence type="ECO:0000256" key="13">
    <source>
        <dbReference type="SAM" id="MobiDB-lite"/>
    </source>
</evidence>
<keyword evidence="4" id="KW-0723">Serine/threonine-protein kinase</keyword>
<keyword evidence="6" id="KW-0479">Metal-binding</keyword>
<feature type="region of interest" description="Disordered" evidence="13">
    <location>
        <begin position="1"/>
        <end position="20"/>
    </location>
</feature>